<sequence>MVTGMDEDSRRGRQDDNAGVVLRHPENRRRRVIVKRVYWEIATSSAGGSFPSARLCPFPSRTMPRSLDCTPRCGEAIPMRDPTRSASRHDRSELRSATEMHLASFVILPNINQLREDQDSRIG</sequence>
<feature type="compositionally biased region" description="Basic and acidic residues" evidence="1">
    <location>
        <begin position="81"/>
        <end position="95"/>
    </location>
</feature>
<keyword evidence="3" id="KW-1185">Reference proteome</keyword>
<evidence type="ECO:0000256" key="1">
    <source>
        <dbReference type="SAM" id="MobiDB-lite"/>
    </source>
</evidence>
<dbReference type="EMBL" id="JACHFJ010000011">
    <property type="protein sequence ID" value="MBB5373998.1"/>
    <property type="molecule type" value="Genomic_DNA"/>
</dbReference>
<evidence type="ECO:0000313" key="3">
    <source>
        <dbReference type="Proteomes" id="UP000553706"/>
    </source>
</evidence>
<evidence type="ECO:0000313" key="2">
    <source>
        <dbReference type="EMBL" id="MBB5373998.1"/>
    </source>
</evidence>
<protein>
    <submittedName>
        <fullName evidence="2">Uncharacterized protein</fullName>
    </submittedName>
</protein>
<dbReference type="AlphaFoldDB" id="A0A840VDR2"/>
<dbReference type="Proteomes" id="UP000553706">
    <property type="component" value="Unassembled WGS sequence"/>
</dbReference>
<feature type="region of interest" description="Disordered" evidence="1">
    <location>
        <begin position="1"/>
        <end position="25"/>
    </location>
</feature>
<feature type="region of interest" description="Disordered" evidence="1">
    <location>
        <begin position="74"/>
        <end position="95"/>
    </location>
</feature>
<reference evidence="2 3" key="1">
    <citation type="submission" date="2020-08" db="EMBL/GenBank/DDBJ databases">
        <title>Genomic Encyclopedia of Type Strains, Phase IV (KMG-IV): sequencing the most valuable type-strain genomes for metagenomic binning, comparative biology and taxonomic classification.</title>
        <authorList>
            <person name="Goeker M."/>
        </authorList>
    </citation>
    <scope>NUCLEOTIDE SEQUENCE [LARGE SCALE GENOMIC DNA]</scope>
    <source>
        <strain evidence="2 3">DSM 27026</strain>
    </source>
</reference>
<organism evidence="2 3">
    <name type="scientific">Acidocella aromatica</name>
    <dbReference type="NCBI Taxonomy" id="1303579"/>
    <lineage>
        <taxon>Bacteria</taxon>
        <taxon>Pseudomonadati</taxon>
        <taxon>Pseudomonadota</taxon>
        <taxon>Alphaproteobacteria</taxon>
        <taxon>Acetobacterales</taxon>
        <taxon>Acidocellaceae</taxon>
        <taxon>Acidocella</taxon>
    </lineage>
</organism>
<comment type="caution">
    <text evidence="2">The sequence shown here is derived from an EMBL/GenBank/DDBJ whole genome shotgun (WGS) entry which is preliminary data.</text>
</comment>
<gene>
    <name evidence="2" type="ORF">HNP71_002265</name>
</gene>
<proteinExistence type="predicted"/>
<feature type="compositionally biased region" description="Basic and acidic residues" evidence="1">
    <location>
        <begin position="7"/>
        <end position="16"/>
    </location>
</feature>
<name>A0A840VDR2_9PROT</name>
<accession>A0A840VDR2</accession>